<dbReference type="PANTHER" id="PTHR13009:SF8">
    <property type="entry name" value="AHA1 DOMAIN-CONTAINING PROTEIN"/>
    <property type="match status" value="1"/>
</dbReference>
<dbReference type="GO" id="GO:0006457">
    <property type="term" value="P:protein folding"/>
    <property type="evidence" value="ECO:0007669"/>
    <property type="project" value="TreeGrafter"/>
</dbReference>
<dbReference type="RefSeq" id="XP_005651496.1">
    <property type="nucleotide sequence ID" value="XM_005651439.1"/>
</dbReference>
<proteinExistence type="inferred from homology"/>
<accession>I0Z8I3</accession>
<feature type="domain" description="Activator of Hsp90 ATPase AHSA1-like N-terminal" evidence="3">
    <location>
        <begin position="29"/>
        <end position="161"/>
    </location>
</feature>
<dbReference type="GO" id="GO:0051087">
    <property type="term" value="F:protein-folding chaperone binding"/>
    <property type="evidence" value="ECO:0007669"/>
    <property type="project" value="InterPro"/>
</dbReference>
<dbReference type="GO" id="GO:0001671">
    <property type="term" value="F:ATPase activator activity"/>
    <property type="evidence" value="ECO:0007669"/>
    <property type="project" value="InterPro"/>
</dbReference>
<dbReference type="EMBL" id="AGSI01000002">
    <property type="protein sequence ID" value="EIE26952.1"/>
    <property type="molecule type" value="Genomic_DNA"/>
</dbReference>
<dbReference type="SUPFAM" id="SSF55961">
    <property type="entry name" value="Bet v1-like"/>
    <property type="match status" value="1"/>
</dbReference>
<dbReference type="eggNOG" id="KOG2936">
    <property type="taxonomic scope" value="Eukaryota"/>
</dbReference>
<dbReference type="InterPro" id="IPR036338">
    <property type="entry name" value="Aha1"/>
</dbReference>
<dbReference type="AlphaFoldDB" id="I0Z8I3"/>
<evidence type="ECO:0000259" key="3">
    <source>
        <dbReference type="SMART" id="SM01000"/>
    </source>
</evidence>
<comment type="caution">
    <text evidence="4">The sequence shown here is derived from an EMBL/GenBank/DDBJ whole genome shotgun (WGS) entry which is preliminary data.</text>
</comment>
<dbReference type="PANTHER" id="PTHR13009">
    <property type="entry name" value="HEAT SHOCK PROTEIN 90 HSP90 CO-CHAPERONE AHA-1"/>
    <property type="match status" value="1"/>
</dbReference>
<dbReference type="Gene3D" id="3.15.10.20">
    <property type="entry name" value="Activator of Hsp90 ATPase Aha1, N-terminal domain"/>
    <property type="match status" value="1"/>
</dbReference>
<dbReference type="Proteomes" id="UP000007264">
    <property type="component" value="Unassembled WGS sequence"/>
</dbReference>
<feature type="region of interest" description="Disordered" evidence="2">
    <location>
        <begin position="160"/>
        <end position="211"/>
    </location>
</feature>
<dbReference type="STRING" id="574566.I0Z8I3"/>
<evidence type="ECO:0000256" key="2">
    <source>
        <dbReference type="SAM" id="MobiDB-lite"/>
    </source>
</evidence>
<dbReference type="KEGG" id="csl:COCSUDRAFT_21985"/>
<evidence type="ECO:0000313" key="5">
    <source>
        <dbReference type="Proteomes" id="UP000007264"/>
    </source>
</evidence>
<dbReference type="SMART" id="SM01000">
    <property type="entry name" value="Aha1_N"/>
    <property type="match status" value="1"/>
</dbReference>
<name>I0Z8I3_COCSC</name>
<dbReference type="Pfam" id="PF09229">
    <property type="entry name" value="Aha1_N"/>
    <property type="match status" value="1"/>
</dbReference>
<dbReference type="GO" id="GO:0005829">
    <property type="term" value="C:cytosol"/>
    <property type="evidence" value="ECO:0007669"/>
    <property type="project" value="TreeGrafter"/>
</dbReference>
<dbReference type="InterPro" id="IPR015310">
    <property type="entry name" value="AHSA1-like_N"/>
</dbReference>
<gene>
    <name evidence="4" type="ORF">COCSUDRAFT_21985</name>
</gene>
<feature type="compositionally biased region" description="Basic and acidic residues" evidence="2">
    <location>
        <begin position="191"/>
        <end position="211"/>
    </location>
</feature>
<reference evidence="4 5" key="1">
    <citation type="journal article" date="2012" name="Genome Biol.">
        <title>The genome of the polar eukaryotic microalga coccomyxa subellipsoidea reveals traits of cold adaptation.</title>
        <authorList>
            <person name="Blanc G."/>
            <person name="Agarkova I."/>
            <person name="Grimwood J."/>
            <person name="Kuo A."/>
            <person name="Brueggeman A."/>
            <person name="Dunigan D."/>
            <person name="Gurnon J."/>
            <person name="Ladunga I."/>
            <person name="Lindquist E."/>
            <person name="Lucas S."/>
            <person name="Pangilinan J."/>
            <person name="Proschold T."/>
            <person name="Salamov A."/>
            <person name="Schmutz J."/>
            <person name="Weeks D."/>
            <person name="Yamada T."/>
            <person name="Claverie J.M."/>
            <person name="Grigoriev I."/>
            <person name="Van Etten J."/>
            <person name="Lomsadze A."/>
            <person name="Borodovsky M."/>
        </authorList>
    </citation>
    <scope>NUCLEOTIDE SEQUENCE [LARGE SCALE GENOMIC DNA]</scope>
    <source>
        <strain evidence="4 5">C-169</strain>
    </source>
</reference>
<comment type="similarity">
    <text evidence="1">Belongs to the AHA1 family.</text>
</comment>
<dbReference type="Pfam" id="PF08327">
    <property type="entry name" value="AHSA1"/>
    <property type="match status" value="1"/>
</dbReference>
<dbReference type="InterPro" id="IPR013538">
    <property type="entry name" value="ASHA1/2-like_C"/>
</dbReference>
<dbReference type="GeneID" id="17044961"/>
<dbReference type="CDD" id="cd08892">
    <property type="entry name" value="SRPBCC_Aha1"/>
    <property type="match status" value="1"/>
</dbReference>
<evidence type="ECO:0000313" key="4">
    <source>
        <dbReference type="EMBL" id="EIE26952.1"/>
    </source>
</evidence>
<dbReference type="OrthoDB" id="567237at2759"/>
<sequence>MAKIGEGDARWIVSERQDGANVNNWHWQEKDVLPWAKVRLQELLGEQVLADNSGLLLKTGPNVEVSGDAIVNNRKKKLIPSYELEIKGTWSGEVRDGEAAESASGSFHLPYVADENADEDPELKVSTSTDSAAARRLKEAFLGPGKQAFHAHMRSFVKELQAGGPSSKADAQDSKQPLEDDAAAMKKKGGRREIEEKKAAEAAKRRVEDRASTGRVELTEKFYARPRDLFECFTNPGRVQAFTQSAAQVEPRVGGKFCVFGGSVDATFSALESPSRIALDWRFRNWPDGAVSKVEIKLEEPQEGTTVLRLVQTGVPKEDRFGNGDVIESTAQGWRAQIFHRIRAVFGFGLGM</sequence>
<dbReference type="Gene3D" id="3.30.530.20">
    <property type="match status" value="1"/>
</dbReference>
<dbReference type="SUPFAM" id="SSF103111">
    <property type="entry name" value="Activator of Hsp90 ATPase, Aha1"/>
    <property type="match status" value="1"/>
</dbReference>
<dbReference type="InterPro" id="IPR023393">
    <property type="entry name" value="START-like_dom_sf"/>
</dbReference>
<keyword evidence="5" id="KW-1185">Reference proteome</keyword>
<evidence type="ECO:0000256" key="1">
    <source>
        <dbReference type="ARBA" id="ARBA00006817"/>
    </source>
</evidence>
<organism evidence="4 5">
    <name type="scientific">Coccomyxa subellipsoidea (strain C-169)</name>
    <name type="common">Green microalga</name>
    <dbReference type="NCBI Taxonomy" id="574566"/>
    <lineage>
        <taxon>Eukaryota</taxon>
        <taxon>Viridiplantae</taxon>
        <taxon>Chlorophyta</taxon>
        <taxon>core chlorophytes</taxon>
        <taxon>Trebouxiophyceae</taxon>
        <taxon>Trebouxiophyceae incertae sedis</taxon>
        <taxon>Coccomyxaceae</taxon>
        <taxon>Coccomyxa</taxon>
        <taxon>Coccomyxa subellipsoidea</taxon>
    </lineage>
</organism>
<protein>
    <recommendedName>
        <fullName evidence="3">Activator of Hsp90 ATPase AHSA1-like N-terminal domain-containing protein</fullName>
    </recommendedName>
</protein>